<dbReference type="InterPro" id="IPR000889">
    <property type="entry name" value="Glutathione_peroxidase"/>
</dbReference>
<sequence length="203" mass="23790">MSPKGILCVLALVTILPLVLSYDFFITEGIRNYKFRYSAENVYKFNVTEIDGKISSMNQYKNKTLIILNLPFSLEARRIYVLGLLFLKHYNKGLRIIGFPTDELTPGSHADDKYNSPVFMRNYIRENQIKFQVYHKTLVNGPLAHPLWSYMKATFSLFDNCITNNYTMFIVDKRGIPVQRLPEDERPFFEEIEDAVVPYLYFQ</sequence>
<feature type="chain" id="PRO_5034448820" evidence="4">
    <location>
        <begin position="22"/>
        <end position="203"/>
    </location>
</feature>
<accession>A0A8B8FKC0</accession>
<evidence type="ECO:0000256" key="1">
    <source>
        <dbReference type="ARBA" id="ARBA00006926"/>
    </source>
</evidence>
<dbReference type="SUPFAM" id="SSF52833">
    <property type="entry name" value="Thioredoxin-like"/>
    <property type="match status" value="1"/>
</dbReference>
<evidence type="ECO:0000256" key="3">
    <source>
        <dbReference type="ARBA" id="ARBA00023002"/>
    </source>
</evidence>
<keyword evidence="5" id="KW-1185">Reference proteome</keyword>
<dbReference type="OrthoDB" id="446890at2759"/>
<dbReference type="Pfam" id="PF00255">
    <property type="entry name" value="GSHPx"/>
    <property type="match status" value="1"/>
</dbReference>
<dbReference type="GeneID" id="112683931"/>
<organism evidence="5 6">
    <name type="scientific">Sipha flava</name>
    <name type="common">yellow sugarcane aphid</name>
    <dbReference type="NCBI Taxonomy" id="143950"/>
    <lineage>
        <taxon>Eukaryota</taxon>
        <taxon>Metazoa</taxon>
        <taxon>Ecdysozoa</taxon>
        <taxon>Arthropoda</taxon>
        <taxon>Hexapoda</taxon>
        <taxon>Insecta</taxon>
        <taxon>Pterygota</taxon>
        <taxon>Neoptera</taxon>
        <taxon>Paraneoptera</taxon>
        <taxon>Hemiptera</taxon>
        <taxon>Sternorrhyncha</taxon>
        <taxon>Aphidomorpha</taxon>
        <taxon>Aphidoidea</taxon>
        <taxon>Aphididae</taxon>
        <taxon>Sipha</taxon>
    </lineage>
</organism>
<dbReference type="RefSeq" id="XP_025410941.1">
    <property type="nucleotide sequence ID" value="XM_025555156.1"/>
</dbReference>
<keyword evidence="4" id="KW-0732">Signal</keyword>
<evidence type="ECO:0000313" key="5">
    <source>
        <dbReference type="Proteomes" id="UP000694846"/>
    </source>
</evidence>
<evidence type="ECO:0000256" key="4">
    <source>
        <dbReference type="SAM" id="SignalP"/>
    </source>
</evidence>
<protein>
    <submittedName>
        <fullName evidence="6">Phospholipid hydroperoxide glutathione peroxidase-like</fullName>
    </submittedName>
</protein>
<keyword evidence="3" id="KW-0560">Oxidoreductase</keyword>
<dbReference type="GO" id="GO:0004601">
    <property type="term" value="F:peroxidase activity"/>
    <property type="evidence" value="ECO:0007669"/>
    <property type="project" value="UniProtKB-KW"/>
</dbReference>
<feature type="signal peptide" evidence="4">
    <location>
        <begin position="1"/>
        <end position="21"/>
    </location>
</feature>
<keyword evidence="2" id="KW-0575">Peroxidase</keyword>
<dbReference type="Proteomes" id="UP000694846">
    <property type="component" value="Unplaced"/>
</dbReference>
<comment type="similarity">
    <text evidence="1">Belongs to the glutathione peroxidase family.</text>
</comment>
<name>A0A8B8FKC0_9HEMI</name>
<dbReference type="GO" id="GO:0006979">
    <property type="term" value="P:response to oxidative stress"/>
    <property type="evidence" value="ECO:0007669"/>
    <property type="project" value="InterPro"/>
</dbReference>
<dbReference type="InterPro" id="IPR036249">
    <property type="entry name" value="Thioredoxin-like_sf"/>
</dbReference>
<dbReference type="PANTHER" id="PTHR11592">
    <property type="entry name" value="GLUTATHIONE PEROXIDASE"/>
    <property type="match status" value="1"/>
</dbReference>
<dbReference type="PROSITE" id="PS51355">
    <property type="entry name" value="GLUTATHIONE_PEROXID_3"/>
    <property type="match status" value="1"/>
</dbReference>
<dbReference type="PANTHER" id="PTHR11592:SF78">
    <property type="entry name" value="GLUTATHIONE PEROXIDASE"/>
    <property type="match status" value="1"/>
</dbReference>
<evidence type="ECO:0000256" key="2">
    <source>
        <dbReference type="ARBA" id="ARBA00022559"/>
    </source>
</evidence>
<gene>
    <name evidence="6" type="primary">LOC112683931</name>
</gene>
<dbReference type="AlphaFoldDB" id="A0A8B8FKC0"/>
<dbReference type="Gene3D" id="3.40.30.10">
    <property type="entry name" value="Glutaredoxin"/>
    <property type="match status" value="1"/>
</dbReference>
<reference evidence="6" key="1">
    <citation type="submission" date="2025-08" db="UniProtKB">
        <authorList>
            <consortium name="RefSeq"/>
        </authorList>
    </citation>
    <scope>IDENTIFICATION</scope>
    <source>
        <tissue evidence="6">Whole body</tissue>
    </source>
</reference>
<proteinExistence type="inferred from homology"/>
<evidence type="ECO:0000313" key="6">
    <source>
        <dbReference type="RefSeq" id="XP_025410941.1"/>
    </source>
</evidence>